<dbReference type="GO" id="GO:0006260">
    <property type="term" value="P:DNA replication"/>
    <property type="evidence" value="ECO:0007669"/>
    <property type="project" value="UniProtKB-KW"/>
</dbReference>
<dbReference type="Gene3D" id="2.40.50.140">
    <property type="entry name" value="Nucleic acid-binding proteins"/>
    <property type="match status" value="1"/>
</dbReference>
<protein>
    <recommendedName>
        <fullName evidence="3">Single-stranded DNA-binding protein</fullName>
    </recommendedName>
</protein>
<dbReference type="EMBL" id="VSIJ01000010">
    <property type="protein sequence ID" value="TXX66961.1"/>
    <property type="molecule type" value="Genomic_DNA"/>
</dbReference>
<dbReference type="Pfam" id="PF02303">
    <property type="entry name" value="Phage_DNA_bind"/>
    <property type="match status" value="1"/>
</dbReference>
<name>A0ABD7SS32_VIBCL</name>
<reference evidence="4 5" key="1">
    <citation type="submission" date="2019-06" db="EMBL/GenBank/DDBJ databases">
        <title>Vibrio cholerae phylogeny based on whole-genome sequencing reveals genetic diversity and population strucutre.</title>
        <authorList>
            <person name="Zhiqiu Y."/>
            <person name="Bin L."/>
            <person name="Lingyan J."/>
        </authorList>
    </citation>
    <scope>NUCLEOTIDE SEQUENCE [LARGE SCALE GENOMIC DNA]</scope>
    <source>
        <strain evidence="4 5">N2814</strain>
    </source>
</reference>
<evidence type="ECO:0000313" key="4">
    <source>
        <dbReference type="EMBL" id="TXX66961.1"/>
    </source>
</evidence>
<evidence type="ECO:0000313" key="5">
    <source>
        <dbReference type="Proteomes" id="UP000323819"/>
    </source>
</evidence>
<keyword evidence="1" id="KW-0235">DNA replication</keyword>
<dbReference type="InterPro" id="IPR003512">
    <property type="entry name" value="Phage_M13_G5P_DNA-bd"/>
</dbReference>
<organism evidence="4 5">
    <name type="scientific">Vibrio cholerae</name>
    <dbReference type="NCBI Taxonomy" id="666"/>
    <lineage>
        <taxon>Bacteria</taxon>
        <taxon>Pseudomonadati</taxon>
        <taxon>Pseudomonadota</taxon>
        <taxon>Gammaproteobacteria</taxon>
        <taxon>Vibrionales</taxon>
        <taxon>Vibrionaceae</taxon>
        <taxon>Vibrio</taxon>
    </lineage>
</organism>
<dbReference type="GO" id="GO:0003677">
    <property type="term" value="F:DNA binding"/>
    <property type="evidence" value="ECO:0007669"/>
    <property type="project" value="UniProtKB-KW"/>
</dbReference>
<dbReference type="Proteomes" id="UP000323819">
    <property type="component" value="Unassembled WGS sequence"/>
</dbReference>
<gene>
    <name evidence="4" type="ORF">FXF03_03315</name>
</gene>
<evidence type="ECO:0000256" key="3">
    <source>
        <dbReference type="ARBA" id="ARBA00030596"/>
    </source>
</evidence>
<comment type="caution">
    <text evidence="4">The sequence shown here is derived from an EMBL/GenBank/DDBJ whole genome shotgun (WGS) entry which is preliminary data.</text>
</comment>
<accession>A0ABD7SS32</accession>
<keyword evidence="2" id="KW-0238">DNA-binding</keyword>
<dbReference type="SUPFAM" id="SSF50249">
    <property type="entry name" value="Nucleic acid-binding proteins"/>
    <property type="match status" value="1"/>
</dbReference>
<evidence type="ECO:0000256" key="1">
    <source>
        <dbReference type="ARBA" id="ARBA00022705"/>
    </source>
</evidence>
<sequence>MQIEPLVIEIFKDNVTVDSRVIPAKGDRAEMTLYSQVAFAHLGGRFPVEFSLPLEKGDAPYAEGKYQLHASSFKVGDYGRLTFERKMVLIPLAHSAIKAA</sequence>
<dbReference type="AlphaFoldDB" id="A0ABD7SS32"/>
<proteinExistence type="predicted"/>
<dbReference type="RefSeq" id="WP_114808219.1">
    <property type="nucleotide sequence ID" value="NZ_QEBO01000055.1"/>
</dbReference>
<dbReference type="InterPro" id="IPR012340">
    <property type="entry name" value="NA-bd_OB-fold"/>
</dbReference>
<evidence type="ECO:0000256" key="2">
    <source>
        <dbReference type="ARBA" id="ARBA00023125"/>
    </source>
</evidence>